<comment type="similarity">
    <text evidence="1">Belongs to the 'phage' integrase family.</text>
</comment>
<feature type="domain" description="Tyr recombinase" evidence="6">
    <location>
        <begin position="162"/>
        <end position="376"/>
    </location>
</feature>
<keyword evidence="9" id="KW-1185">Reference proteome</keyword>
<evidence type="ECO:0000313" key="8">
    <source>
        <dbReference type="EMBL" id="GGN23669.1"/>
    </source>
</evidence>
<dbReference type="InterPro" id="IPR010998">
    <property type="entry name" value="Integrase_recombinase_N"/>
</dbReference>
<reference evidence="9" key="1">
    <citation type="journal article" date="2019" name="Int. J. Syst. Evol. Microbiol.">
        <title>The Global Catalogue of Microorganisms (GCM) 10K type strain sequencing project: providing services to taxonomists for standard genome sequencing and annotation.</title>
        <authorList>
            <consortium name="The Broad Institute Genomics Platform"/>
            <consortium name="The Broad Institute Genome Sequencing Center for Infectious Disease"/>
            <person name="Wu L."/>
            <person name="Ma J."/>
        </authorList>
    </citation>
    <scope>NUCLEOTIDE SEQUENCE [LARGE SCALE GENOMIC DNA]</scope>
    <source>
        <strain evidence="9">CGMCC 4.7319</strain>
    </source>
</reference>
<keyword evidence="2" id="KW-0229">DNA integration</keyword>
<protein>
    <submittedName>
        <fullName evidence="8">DMT family permease</fullName>
    </submittedName>
</protein>
<evidence type="ECO:0000256" key="5">
    <source>
        <dbReference type="PROSITE-ProRule" id="PRU01248"/>
    </source>
</evidence>
<evidence type="ECO:0000259" key="7">
    <source>
        <dbReference type="PROSITE" id="PS51900"/>
    </source>
</evidence>
<comment type="caution">
    <text evidence="8">The sequence shown here is derived from an EMBL/GenBank/DDBJ whole genome shotgun (WGS) entry which is preliminary data.</text>
</comment>
<dbReference type="InterPro" id="IPR050808">
    <property type="entry name" value="Phage_Integrase"/>
</dbReference>
<dbReference type="RefSeq" id="WP_189159780.1">
    <property type="nucleotide sequence ID" value="NZ_BMNC01000019.1"/>
</dbReference>
<sequence length="398" mass="44593">MPWVERSGENSWRVRYRTDNPDKPVDAISGFTSQQAAQDYVDDMKSEQRKGTWLDPVGGQTTLGEFLPDFWAAIDVDLRTEENYRSIVRKHIEPRWGDTAFADFKNLKIQAWAKELRTHLSAVTVQGITKLLSLILSDAVDEKLIAANPIRPPRRGRRRHGQRPKKKVWAEPAELLEVADQIAACYGPSGAILEVTAGWTGARWGELTGLQRHNVHLFDDDTGFIVIDPDTGTLHESASGKLWLGPPKTEASARTISLVPSNVRLLRIHLATHKHPHVFIGPDGGLLRRSNFARRAQRPAADGNLHVDSPSIRLHPAKPGLTFHGTRHSHKTWMIDDGIPEIAQAFRLGHVMPDKVQETYSHVAAAVEARLLQHLQERWDKAVINAPVDVDSNWRLAA</sequence>
<dbReference type="InterPro" id="IPR011010">
    <property type="entry name" value="DNA_brk_join_enz"/>
</dbReference>
<proteinExistence type="inferred from homology"/>
<dbReference type="PANTHER" id="PTHR30629:SF2">
    <property type="entry name" value="PROPHAGE INTEGRASE INTS-RELATED"/>
    <property type="match status" value="1"/>
</dbReference>
<dbReference type="Gene3D" id="1.10.150.130">
    <property type="match status" value="1"/>
</dbReference>
<accession>A0ABQ2INU0</accession>
<evidence type="ECO:0000313" key="9">
    <source>
        <dbReference type="Proteomes" id="UP000597656"/>
    </source>
</evidence>
<dbReference type="InterPro" id="IPR013762">
    <property type="entry name" value="Integrase-like_cat_sf"/>
</dbReference>
<dbReference type="Gene3D" id="1.10.443.10">
    <property type="entry name" value="Intergrase catalytic core"/>
    <property type="match status" value="1"/>
</dbReference>
<feature type="domain" description="Core-binding (CB)" evidence="7">
    <location>
        <begin position="61"/>
        <end position="140"/>
    </location>
</feature>
<evidence type="ECO:0000259" key="6">
    <source>
        <dbReference type="PROSITE" id="PS51898"/>
    </source>
</evidence>
<keyword evidence="3 5" id="KW-0238">DNA-binding</keyword>
<dbReference type="PROSITE" id="PS51900">
    <property type="entry name" value="CB"/>
    <property type="match status" value="1"/>
</dbReference>
<dbReference type="InterPro" id="IPR002104">
    <property type="entry name" value="Integrase_catalytic"/>
</dbReference>
<dbReference type="InterPro" id="IPR044068">
    <property type="entry name" value="CB"/>
</dbReference>
<evidence type="ECO:0000256" key="1">
    <source>
        <dbReference type="ARBA" id="ARBA00008857"/>
    </source>
</evidence>
<dbReference type="PROSITE" id="PS51898">
    <property type="entry name" value="TYR_RECOMBINASE"/>
    <property type="match status" value="1"/>
</dbReference>
<dbReference type="EMBL" id="BMNC01000019">
    <property type="protein sequence ID" value="GGN23669.1"/>
    <property type="molecule type" value="Genomic_DNA"/>
</dbReference>
<gene>
    <name evidence="8" type="ORF">GCM10011609_76610</name>
</gene>
<dbReference type="Proteomes" id="UP000597656">
    <property type="component" value="Unassembled WGS sequence"/>
</dbReference>
<name>A0ABQ2INU0_9PSEU</name>
<evidence type="ECO:0000256" key="4">
    <source>
        <dbReference type="ARBA" id="ARBA00023172"/>
    </source>
</evidence>
<organism evidence="8 9">
    <name type="scientific">Lentzea pudingi</name>
    <dbReference type="NCBI Taxonomy" id="1789439"/>
    <lineage>
        <taxon>Bacteria</taxon>
        <taxon>Bacillati</taxon>
        <taxon>Actinomycetota</taxon>
        <taxon>Actinomycetes</taxon>
        <taxon>Pseudonocardiales</taxon>
        <taxon>Pseudonocardiaceae</taxon>
        <taxon>Lentzea</taxon>
    </lineage>
</organism>
<evidence type="ECO:0000256" key="2">
    <source>
        <dbReference type="ARBA" id="ARBA00022908"/>
    </source>
</evidence>
<evidence type="ECO:0000256" key="3">
    <source>
        <dbReference type="ARBA" id="ARBA00023125"/>
    </source>
</evidence>
<dbReference type="SUPFAM" id="SSF56349">
    <property type="entry name" value="DNA breaking-rejoining enzymes"/>
    <property type="match status" value="1"/>
</dbReference>
<dbReference type="PANTHER" id="PTHR30629">
    <property type="entry name" value="PROPHAGE INTEGRASE"/>
    <property type="match status" value="1"/>
</dbReference>
<keyword evidence="4" id="KW-0233">DNA recombination</keyword>